<dbReference type="Pfam" id="PF02675">
    <property type="entry name" value="AdoMet_dc"/>
    <property type="match status" value="1"/>
</dbReference>
<name>A0A6C0JGT6_9ZZZZ</name>
<dbReference type="AlphaFoldDB" id="A0A6C0JGT6"/>
<evidence type="ECO:0000256" key="5">
    <source>
        <dbReference type="ARBA" id="ARBA00023145"/>
    </source>
</evidence>
<accession>A0A6C0JGT6</accession>
<dbReference type="GO" id="GO:0004014">
    <property type="term" value="F:adenosylmethionine decarboxylase activity"/>
    <property type="evidence" value="ECO:0007669"/>
    <property type="project" value="InterPro"/>
</dbReference>
<keyword evidence="4" id="KW-0620">Polyamine biosynthesis</keyword>
<evidence type="ECO:0000256" key="8">
    <source>
        <dbReference type="ARBA" id="ARBA00023317"/>
    </source>
</evidence>
<evidence type="ECO:0000256" key="2">
    <source>
        <dbReference type="ARBA" id="ARBA00022793"/>
    </source>
</evidence>
<reference evidence="9" key="1">
    <citation type="journal article" date="2020" name="Nature">
        <title>Giant virus diversity and host interactions through global metagenomics.</title>
        <authorList>
            <person name="Schulz F."/>
            <person name="Roux S."/>
            <person name="Paez-Espino D."/>
            <person name="Jungbluth S."/>
            <person name="Walsh D.A."/>
            <person name="Denef V.J."/>
            <person name="McMahon K.D."/>
            <person name="Konstantinidis K.T."/>
            <person name="Eloe-Fadrosh E.A."/>
            <person name="Kyrpides N.C."/>
            <person name="Woyke T."/>
        </authorList>
    </citation>
    <scope>NUCLEOTIDE SEQUENCE</scope>
    <source>
        <strain evidence="9">GVMAG-M-3300027708-51</strain>
    </source>
</reference>
<keyword evidence="6" id="KW-0456">Lyase</keyword>
<dbReference type="InterPro" id="IPR003826">
    <property type="entry name" value="AdoMetDC_fam_prok"/>
</dbReference>
<dbReference type="SUPFAM" id="SSF56276">
    <property type="entry name" value="S-adenosylmethionine decarboxylase"/>
    <property type="match status" value="1"/>
</dbReference>
<dbReference type="GO" id="GO:0008295">
    <property type="term" value="P:spermidine biosynthetic process"/>
    <property type="evidence" value="ECO:0007669"/>
    <property type="project" value="InterPro"/>
</dbReference>
<evidence type="ECO:0000256" key="4">
    <source>
        <dbReference type="ARBA" id="ARBA00023115"/>
    </source>
</evidence>
<keyword evidence="3" id="KW-0068">Autocatalytic cleavage</keyword>
<evidence type="ECO:0000313" key="9">
    <source>
        <dbReference type="EMBL" id="QHU04603.1"/>
    </source>
</evidence>
<proteinExistence type="predicted"/>
<dbReference type="EMBL" id="MN740401">
    <property type="protein sequence ID" value="QHU04603.1"/>
    <property type="molecule type" value="Genomic_DNA"/>
</dbReference>
<evidence type="ECO:0000256" key="3">
    <source>
        <dbReference type="ARBA" id="ARBA00022813"/>
    </source>
</evidence>
<keyword evidence="8" id="KW-0670">Pyruvate</keyword>
<protein>
    <recommendedName>
        <fullName evidence="10">S-adenosylmethionine decarboxylase</fullName>
    </recommendedName>
</protein>
<evidence type="ECO:0000256" key="7">
    <source>
        <dbReference type="ARBA" id="ARBA00023270"/>
    </source>
</evidence>
<comment type="cofactor">
    <cofactor evidence="1">
        <name>pyruvate</name>
        <dbReference type="ChEBI" id="CHEBI:15361"/>
    </cofactor>
</comment>
<evidence type="ECO:0000256" key="1">
    <source>
        <dbReference type="ARBA" id="ARBA00001928"/>
    </source>
</evidence>
<sequence>MQPLRTWGKHLILDAAGCSPKMIGSSKVIASFARTLVKRIDMVPYGKPQVVMFGSGSKKGYTLVQLIETSNICAHFVEENNSMYLDVFSCKDFEPDIVREAVQEFFDAQTFRTKVVSRQAPTEIDVALRQHNRLV</sequence>
<keyword evidence="2" id="KW-0210">Decarboxylase</keyword>
<organism evidence="9">
    <name type="scientific">viral metagenome</name>
    <dbReference type="NCBI Taxonomy" id="1070528"/>
    <lineage>
        <taxon>unclassified sequences</taxon>
        <taxon>metagenomes</taxon>
        <taxon>organismal metagenomes</taxon>
    </lineage>
</organism>
<evidence type="ECO:0008006" key="10">
    <source>
        <dbReference type="Google" id="ProtNLM"/>
    </source>
</evidence>
<keyword evidence="7" id="KW-0704">Schiff base</keyword>
<dbReference type="Gene3D" id="3.60.90.10">
    <property type="entry name" value="S-adenosylmethionine decarboxylase"/>
    <property type="match status" value="1"/>
</dbReference>
<evidence type="ECO:0000256" key="6">
    <source>
        <dbReference type="ARBA" id="ARBA00023239"/>
    </source>
</evidence>
<dbReference type="InterPro" id="IPR016067">
    <property type="entry name" value="S-AdoMet_deCO2ase_core"/>
</dbReference>
<keyword evidence="5" id="KW-0865">Zymogen</keyword>